<dbReference type="EMBL" id="CM003533">
    <property type="protein sequence ID" value="RCV31168.1"/>
    <property type="molecule type" value="Genomic_DNA"/>
</dbReference>
<dbReference type="AlphaFoldDB" id="A0A368RM46"/>
<protein>
    <submittedName>
        <fullName evidence="1">Uncharacterized protein</fullName>
    </submittedName>
</protein>
<evidence type="ECO:0000313" key="1">
    <source>
        <dbReference type="EMBL" id="RCV31168.1"/>
    </source>
</evidence>
<sequence>MLSPRGSHGAHPLPAGGRCSRRGYCLPYCWPSGTTILYPRVWVGIYSVDDCGFTINPQHHPLPPSSQLTWDVSTLVQYKLLLAENLAWACWEASSSHGNALDVKKGSNNSNFYQKWK</sequence>
<gene>
    <name evidence="1" type="ORF">SETIT_6G155500v2</name>
</gene>
<proteinExistence type="predicted"/>
<reference evidence="1" key="1">
    <citation type="journal article" date="2012" name="Nat. Biotechnol.">
        <title>Reference genome sequence of the model plant Setaria.</title>
        <authorList>
            <person name="Bennetzen J.L."/>
            <person name="Schmutz J."/>
            <person name="Wang H."/>
            <person name="Percifield R."/>
            <person name="Hawkins J."/>
            <person name="Pontaroli A.C."/>
            <person name="Estep M."/>
            <person name="Feng L."/>
            <person name="Vaughn J.N."/>
            <person name="Grimwood J."/>
            <person name="Jenkins J."/>
            <person name="Barry K."/>
            <person name="Lindquist E."/>
            <person name="Hellsten U."/>
            <person name="Deshpande S."/>
            <person name="Wang X."/>
            <person name="Wu X."/>
            <person name="Mitros T."/>
            <person name="Triplett J."/>
            <person name="Yang X."/>
            <person name="Ye C.Y."/>
            <person name="Mauro-Herrera M."/>
            <person name="Wang L."/>
            <person name="Li P."/>
            <person name="Sharma M."/>
            <person name="Sharma R."/>
            <person name="Ronald P.C."/>
            <person name="Panaud O."/>
            <person name="Kellogg E.A."/>
            <person name="Brutnell T.P."/>
            <person name="Doust A.N."/>
            <person name="Tuskan G.A."/>
            <person name="Rokhsar D."/>
            <person name="Devos K.M."/>
        </authorList>
    </citation>
    <scope>NUCLEOTIDE SEQUENCE [LARGE SCALE GENOMIC DNA]</scope>
    <source>
        <strain evidence="1">Yugu1</strain>
    </source>
</reference>
<accession>A0A368RM46</accession>
<name>A0A368RM46_SETIT</name>
<organism evidence="1">
    <name type="scientific">Setaria italica</name>
    <name type="common">Foxtail millet</name>
    <name type="synonym">Panicum italicum</name>
    <dbReference type="NCBI Taxonomy" id="4555"/>
    <lineage>
        <taxon>Eukaryota</taxon>
        <taxon>Viridiplantae</taxon>
        <taxon>Streptophyta</taxon>
        <taxon>Embryophyta</taxon>
        <taxon>Tracheophyta</taxon>
        <taxon>Spermatophyta</taxon>
        <taxon>Magnoliopsida</taxon>
        <taxon>Liliopsida</taxon>
        <taxon>Poales</taxon>
        <taxon>Poaceae</taxon>
        <taxon>PACMAD clade</taxon>
        <taxon>Panicoideae</taxon>
        <taxon>Panicodae</taxon>
        <taxon>Paniceae</taxon>
        <taxon>Cenchrinae</taxon>
        <taxon>Setaria</taxon>
    </lineage>
</organism>
<reference evidence="1" key="2">
    <citation type="submission" date="2015-07" db="EMBL/GenBank/DDBJ databases">
        <authorList>
            <person name="Noorani M."/>
        </authorList>
    </citation>
    <scope>NUCLEOTIDE SEQUENCE</scope>
    <source>
        <strain evidence="1">Yugu1</strain>
    </source>
</reference>